<keyword evidence="1" id="KW-0175">Coiled coil</keyword>
<name>A0AAD3T5S6_NEPGR</name>
<dbReference type="EMBL" id="BSYO01000024">
    <property type="protein sequence ID" value="GMH22446.1"/>
    <property type="molecule type" value="Genomic_DNA"/>
</dbReference>
<organism evidence="2 3">
    <name type="scientific">Nepenthes gracilis</name>
    <name type="common">Slender pitcher plant</name>
    <dbReference type="NCBI Taxonomy" id="150966"/>
    <lineage>
        <taxon>Eukaryota</taxon>
        <taxon>Viridiplantae</taxon>
        <taxon>Streptophyta</taxon>
        <taxon>Embryophyta</taxon>
        <taxon>Tracheophyta</taxon>
        <taxon>Spermatophyta</taxon>
        <taxon>Magnoliopsida</taxon>
        <taxon>eudicotyledons</taxon>
        <taxon>Gunneridae</taxon>
        <taxon>Pentapetalae</taxon>
        <taxon>Caryophyllales</taxon>
        <taxon>Nepenthaceae</taxon>
        <taxon>Nepenthes</taxon>
    </lineage>
</organism>
<feature type="coiled-coil region" evidence="1">
    <location>
        <begin position="78"/>
        <end position="150"/>
    </location>
</feature>
<proteinExistence type="predicted"/>
<evidence type="ECO:0000313" key="3">
    <source>
        <dbReference type="Proteomes" id="UP001279734"/>
    </source>
</evidence>
<gene>
    <name evidence="2" type="ORF">Nepgr_024289</name>
</gene>
<accession>A0AAD3T5S6</accession>
<sequence length="169" mass="19843">MRLPEDKYRNQIRRRCMNTFLGRVDLLEERNMSLAEMQASYDLQIKQLKVEPEKEQDKSANIHSNCKNAHLLESCTVKEELERSLLKLEKDLKEMHLQTNKALQELAHLKLHLLDKRNLNTMLRLMAEAKERLEGDLSSAREERSKFSQLLRVQISPTASRIQMSKLSN</sequence>
<protein>
    <submittedName>
        <fullName evidence="2">Uncharacterized protein</fullName>
    </submittedName>
</protein>
<evidence type="ECO:0000256" key="1">
    <source>
        <dbReference type="SAM" id="Coils"/>
    </source>
</evidence>
<reference evidence="2" key="1">
    <citation type="submission" date="2023-05" db="EMBL/GenBank/DDBJ databases">
        <title>Nepenthes gracilis genome sequencing.</title>
        <authorList>
            <person name="Fukushima K."/>
        </authorList>
    </citation>
    <scope>NUCLEOTIDE SEQUENCE</scope>
    <source>
        <strain evidence="2">SING2019-196</strain>
    </source>
</reference>
<dbReference type="AlphaFoldDB" id="A0AAD3T5S6"/>
<evidence type="ECO:0000313" key="2">
    <source>
        <dbReference type="EMBL" id="GMH22446.1"/>
    </source>
</evidence>
<dbReference type="Proteomes" id="UP001279734">
    <property type="component" value="Unassembled WGS sequence"/>
</dbReference>
<comment type="caution">
    <text evidence="2">The sequence shown here is derived from an EMBL/GenBank/DDBJ whole genome shotgun (WGS) entry which is preliminary data.</text>
</comment>
<keyword evidence="3" id="KW-1185">Reference proteome</keyword>